<proteinExistence type="predicted"/>
<dbReference type="InterPro" id="IPR013120">
    <property type="entry name" value="FAR_NAD-bd"/>
</dbReference>
<organism evidence="4 6">
    <name type="scientific">Didymodactylos carnosus</name>
    <dbReference type="NCBI Taxonomy" id="1234261"/>
    <lineage>
        <taxon>Eukaryota</taxon>
        <taxon>Metazoa</taxon>
        <taxon>Spiralia</taxon>
        <taxon>Gnathifera</taxon>
        <taxon>Rotifera</taxon>
        <taxon>Eurotatoria</taxon>
        <taxon>Bdelloidea</taxon>
        <taxon>Philodinida</taxon>
        <taxon>Philodinidae</taxon>
        <taxon>Didymodactylos</taxon>
    </lineage>
</organism>
<evidence type="ECO:0000313" key="6">
    <source>
        <dbReference type="Proteomes" id="UP000663829"/>
    </source>
</evidence>
<dbReference type="SUPFAM" id="SSF47336">
    <property type="entry name" value="ACP-like"/>
    <property type="match status" value="1"/>
</dbReference>
<evidence type="ECO:0000313" key="5">
    <source>
        <dbReference type="EMBL" id="CAF3870134.1"/>
    </source>
</evidence>
<dbReference type="InterPro" id="IPR020845">
    <property type="entry name" value="AMP-binding_CS"/>
</dbReference>
<dbReference type="InterPro" id="IPR045851">
    <property type="entry name" value="AMP-bd_C_sf"/>
</dbReference>
<dbReference type="InterPro" id="IPR042099">
    <property type="entry name" value="ANL_N_sf"/>
</dbReference>
<dbReference type="CDD" id="cd05930">
    <property type="entry name" value="A_NRPS"/>
    <property type="match status" value="1"/>
</dbReference>
<dbReference type="Gene3D" id="3.40.50.720">
    <property type="entry name" value="NAD(P)-binding Rossmann-like Domain"/>
    <property type="match status" value="1"/>
</dbReference>
<dbReference type="InterPro" id="IPR036736">
    <property type="entry name" value="ACP-like_sf"/>
</dbReference>
<feature type="domain" description="Carrier" evidence="3">
    <location>
        <begin position="556"/>
        <end position="633"/>
    </location>
</feature>
<gene>
    <name evidence="4" type="ORF">GPM918_LOCUS18965</name>
    <name evidence="5" type="ORF">SRO942_LOCUS18962</name>
</gene>
<dbReference type="OrthoDB" id="10008727at2759"/>
<dbReference type="Proteomes" id="UP000681722">
    <property type="component" value="Unassembled WGS sequence"/>
</dbReference>
<sequence length="1044" mass="119046">MSFPLSNNNNNDGTIIHGTITQHDNDNNTSTENIYLLFEKIANKYAQKIGLQNSEYSISYQECLSFTLQLSNCLSEKVHVTSNTIIGMWMINSIEYVISILTAIKFGATFVPLDANHPIDRLQYIVKNANINLILTTNSLIAAAVFNLPVVNVQLLRKDKCSVLQIESSLLSNSSLENCQIAYDSCYIIYTSGTTGRPKGVVLNENGLKNLAFSQIELFAIKETDIVAQNASICFDASISEIFMTLVNGAQLFIFQQHEKIGNIFIDIMNRYHITVLTMTPSLLSIYDPSHLPFLKTIISAGESCPSALAKKWFNGGNKTLRFFNAYGPSEATVCTTIFEVNYNEINYDIIPIGFPIHNVYLKVVDEKMNNVSIGMPGELLIGGMGVSQAGYIYPADNKRFVKINETIWYKSGDIVVATSLISSTTTTCCLSYLGRIDNQVKINGCRIELNEIETVILSCAGVLHCTAIIHQCEICKKKYQKPSIAAYVYTTDDSNINKEFIRHHVQKYVPSFMVPSYIILEKHWHLPMTANGKIDRKQLFNDITIHSNQTKNYVTEYSKIEKPLSQIWFDLFDCKIVLDSTTTTFSEYGGNSLMLTTLSSLILKKLNIKIGLGVIHIHMTLKQMVEAIQNNTNKDYSHTQLNLILQDMYTTNSNLNKFNLISISKINKKYSTLLLTGVTGYLGCFLLYELLLKTDLIIYCLIRSSSQQKCRQRIIKNLKKYNLLLDENNLLHYEFDQRIRLICGDLSKCDFELDNNLIQQIDSILHCAAITNFNLCYEQLRQVNVQSTKYLLNICINHSIPMYYISSLSIFLFHHYYKRNSTEQIEISEKDNPDLDSIFGGYGQSKFVADYLILKAFTQGLSGIIFRLGEITGSTKCGIGSIDDLFFLMLKGCIQCKAFPNLTFPVILTPVDVTCQLIVQNIKNHFHRNNLETYAIVHLSNQTTIPFNKQFELLYELGCCQKKLVSLTYDQWLERLIYYHQQQQQSPNVLLPFLPFLQSAFWNHVDKWPKFVNEIKENTIDLCPCELFTIYANQWKKMNMFER</sequence>
<dbReference type="Gene3D" id="3.30.300.30">
    <property type="match status" value="1"/>
</dbReference>
<dbReference type="AlphaFoldDB" id="A0A814PG65"/>
<evidence type="ECO:0000256" key="2">
    <source>
        <dbReference type="ARBA" id="ARBA00022553"/>
    </source>
</evidence>
<dbReference type="InterPro" id="IPR000873">
    <property type="entry name" value="AMP-dep_synth/lig_dom"/>
</dbReference>
<evidence type="ECO:0000313" key="4">
    <source>
        <dbReference type="EMBL" id="CAF1105508.1"/>
    </source>
</evidence>
<dbReference type="Gene3D" id="1.10.1200.10">
    <property type="entry name" value="ACP-like"/>
    <property type="match status" value="1"/>
</dbReference>
<dbReference type="PROSITE" id="PS00455">
    <property type="entry name" value="AMP_BINDING"/>
    <property type="match status" value="1"/>
</dbReference>
<dbReference type="EMBL" id="CAJOBC010005625">
    <property type="protein sequence ID" value="CAF3870134.1"/>
    <property type="molecule type" value="Genomic_DNA"/>
</dbReference>
<keyword evidence="2" id="KW-0597">Phosphoprotein</keyword>
<dbReference type="PROSITE" id="PS50075">
    <property type="entry name" value="CARRIER"/>
    <property type="match status" value="1"/>
</dbReference>
<evidence type="ECO:0000256" key="1">
    <source>
        <dbReference type="ARBA" id="ARBA00022450"/>
    </source>
</evidence>
<dbReference type="InterPro" id="IPR009081">
    <property type="entry name" value="PP-bd_ACP"/>
</dbReference>
<dbReference type="Pfam" id="PF00550">
    <property type="entry name" value="PP-binding"/>
    <property type="match status" value="1"/>
</dbReference>
<dbReference type="PANTHER" id="PTHR44845:SF6">
    <property type="entry name" value="BETA-ALANINE-ACTIVATING ENZYME"/>
    <property type="match status" value="1"/>
</dbReference>
<dbReference type="Pfam" id="PF07993">
    <property type="entry name" value="NAD_binding_4"/>
    <property type="match status" value="1"/>
</dbReference>
<dbReference type="Proteomes" id="UP000663829">
    <property type="component" value="Unassembled WGS sequence"/>
</dbReference>
<keyword evidence="1" id="KW-0596">Phosphopantetheine</keyword>
<evidence type="ECO:0000259" key="3">
    <source>
        <dbReference type="PROSITE" id="PS50075"/>
    </source>
</evidence>
<keyword evidence="6" id="KW-1185">Reference proteome</keyword>
<dbReference type="PROSITE" id="PS00012">
    <property type="entry name" value="PHOSPHOPANTETHEINE"/>
    <property type="match status" value="1"/>
</dbReference>
<name>A0A814PG65_9BILA</name>
<reference evidence="4" key="1">
    <citation type="submission" date="2021-02" db="EMBL/GenBank/DDBJ databases">
        <authorList>
            <person name="Nowell W R."/>
        </authorList>
    </citation>
    <scope>NUCLEOTIDE SEQUENCE</scope>
</reference>
<dbReference type="Gene3D" id="3.40.50.12780">
    <property type="entry name" value="N-terminal domain of ligase-like"/>
    <property type="match status" value="1"/>
</dbReference>
<dbReference type="InterPro" id="IPR036291">
    <property type="entry name" value="NAD(P)-bd_dom_sf"/>
</dbReference>
<dbReference type="InterPro" id="IPR006162">
    <property type="entry name" value="Ppantetheine_attach_site"/>
</dbReference>
<dbReference type="SUPFAM" id="SSF56801">
    <property type="entry name" value="Acetyl-CoA synthetase-like"/>
    <property type="match status" value="1"/>
</dbReference>
<protein>
    <recommendedName>
        <fullName evidence="3">Carrier domain-containing protein</fullName>
    </recommendedName>
</protein>
<dbReference type="EMBL" id="CAJNOQ010005625">
    <property type="protein sequence ID" value="CAF1105508.1"/>
    <property type="molecule type" value="Genomic_DNA"/>
</dbReference>
<accession>A0A814PG65</accession>
<dbReference type="PANTHER" id="PTHR44845">
    <property type="entry name" value="CARRIER DOMAIN-CONTAINING PROTEIN"/>
    <property type="match status" value="1"/>
</dbReference>
<comment type="caution">
    <text evidence="4">The sequence shown here is derived from an EMBL/GenBank/DDBJ whole genome shotgun (WGS) entry which is preliminary data.</text>
</comment>
<dbReference type="Pfam" id="PF00501">
    <property type="entry name" value="AMP-binding"/>
    <property type="match status" value="1"/>
</dbReference>
<dbReference type="SUPFAM" id="SSF51735">
    <property type="entry name" value="NAD(P)-binding Rossmann-fold domains"/>
    <property type="match status" value="1"/>
</dbReference>